<comment type="caution">
    <text evidence="2">The sequence shown here is derived from an EMBL/GenBank/DDBJ whole genome shotgun (WGS) entry which is preliminary data.</text>
</comment>
<feature type="region of interest" description="Disordered" evidence="1">
    <location>
        <begin position="73"/>
        <end position="104"/>
    </location>
</feature>
<feature type="region of interest" description="Disordered" evidence="1">
    <location>
        <begin position="154"/>
        <end position="182"/>
    </location>
</feature>
<protein>
    <submittedName>
        <fullName evidence="2">Uncharacterized protein</fullName>
    </submittedName>
</protein>
<sequence length="196" mass="19439">MARSSRPPLLGPELSAQLAVGGVDRGGELVGTFTVGERPCRGGAGRHRHPETAGAGLEIDLVEPLDLGVVGADGIGEGRRDSRGEQARAGEAGCAPARHPAGLNGGCREHAVDASRRDAGVGVDALAHGVEGGVLAPELGGTAVGLAGVPGVERQGERRRVADGAGGHGRPPGAIRSGAAGTVGAPEHVWTAHPSQ</sequence>
<reference evidence="2 3" key="1">
    <citation type="journal article" date="2019" name="Int. J. Syst. Evol. Microbiol.">
        <title>The Global Catalogue of Microorganisms (GCM) 10K type strain sequencing project: providing services to taxonomists for standard genome sequencing and annotation.</title>
        <authorList>
            <consortium name="The Broad Institute Genomics Platform"/>
            <consortium name="The Broad Institute Genome Sequencing Center for Infectious Disease"/>
            <person name="Wu L."/>
            <person name="Ma J."/>
        </authorList>
    </citation>
    <scope>NUCLEOTIDE SEQUENCE [LARGE SCALE GENOMIC DNA]</scope>
    <source>
        <strain evidence="2 3">JCM 15749</strain>
    </source>
</reference>
<accession>A0ABN2VV57</accession>
<dbReference type="Proteomes" id="UP001501480">
    <property type="component" value="Unassembled WGS sequence"/>
</dbReference>
<dbReference type="EMBL" id="BAAAPY010000002">
    <property type="protein sequence ID" value="GAA2073595.1"/>
    <property type="molecule type" value="Genomic_DNA"/>
</dbReference>
<gene>
    <name evidence="2" type="ORF">GCM10009821_09900</name>
</gene>
<keyword evidence="3" id="KW-1185">Reference proteome</keyword>
<evidence type="ECO:0000256" key="1">
    <source>
        <dbReference type="SAM" id="MobiDB-lite"/>
    </source>
</evidence>
<feature type="compositionally biased region" description="Basic and acidic residues" evidence="1">
    <location>
        <begin position="76"/>
        <end position="88"/>
    </location>
</feature>
<evidence type="ECO:0000313" key="3">
    <source>
        <dbReference type="Proteomes" id="UP001501480"/>
    </source>
</evidence>
<name>A0ABN2VV57_9ACTN</name>
<proteinExistence type="predicted"/>
<evidence type="ECO:0000313" key="2">
    <source>
        <dbReference type="EMBL" id="GAA2073595.1"/>
    </source>
</evidence>
<organism evidence="2 3">
    <name type="scientific">Aeromicrobium halocynthiae</name>
    <dbReference type="NCBI Taxonomy" id="560557"/>
    <lineage>
        <taxon>Bacteria</taxon>
        <taxon>Bacillati</taxon>
        <taxon>Actinomycetota</taxon>
        <taxon>Actinomycetes</taxon>
        <taxon>Propionibacteriales</taxon>
        <taxon>Nocardioidaceae</taxon>
        <taxon>Aeromicrobium</taxon>
    </lineage>
</organism>